<dbReference type="GO" id="GO:0000160">
    <property type="term" value="P:phosphorelay signal transduction system"/>
    <property type="evidence" value="ECO:0007669"/>
    <property type="project" value="InterPro"/>
</dbReference>
<evidence type="ECO:0000256" key="3">
    <source>
        <dbReference type="ARBA" id="ARBA00023163"/>
    </source>
</evidence>
<dbReference type="OrthoDB" id="327083at2"/>
<reference evidence="7 8" key="1">
    <citation type="submission" date="2017-03" db="EMBL/GenBank/DDBJ databases">
        <title>Draft Genome sequence of Marispirochaeta sp. strain JC444.</title>
        <authorList>
            <person name="Shivani Y."/>
            <person name="Subhash Y."/>
            <person name="Sasikala C."/>
            <person name="Ramana C."/>
        </authorList>
    </citation>
    <scope>NUCLEOTIDE SEQUENCE [LARGE SCALE GENOMIC DNA]</scope>
    <source>
        <strain evidence="7 8">JC444</strain>
    </source>
</reference>
<feature type="domain" description="HTH araC/xylS-type" evidence="5">
    <location>
        <begin position="400"/>
        <end position="498"/>
    </location>
</feature>
<proteinExistence type="predicted"/>
<evidence type="ECO:0000313" key="7">
    <source>
        <dbReference type="EMBL" id="ORC35040.1"/>
    </source>
</evidence>
<keyword evidence="4" id="KW-0597">Phosphoprotein</keyword>
<dbReference type="SMART" id="SM00342">
    <property type="entry name" value="HTH_ARAC"/>
    <property type="match status" value="1"/>
</dbReference>
<dbReference type="Pfam" id="PF12833">
    <property type="entry name" value="HTH_18"/>
    <property type="match status" value="1"/>
</dbReference>
<dbReference type="AlphaFoldDB" id="A0A1Y1RXE0"/>
<evidence type="ECO:0000256" key="2">
    <source>
        <dbReference type="ARBA" id="ARBA00023125"/>
    </source>
</evidence>
<dbReference type="SUPFAM" id="SSF46689">
    <property type="entry name" value="Homeodomain-like"/>
    <property type="match status" value="2"/>
</dbReference>
<dbReference type="InterPro" id="IPR018060">
    <property type="entry name" value="HTH_AraC"/>
</dbReference>
<dbReference type="Pfam" id="PF00072">
    <property type="entry name" value="Response_reg"/>
    <property type="match status" value="1"/>
</dbReference>
<dbReference type="CDD" id="cd17536">
    <property type="entry name" value="REC_YesN-like"/>
    <property type="match status" value="1"/>
</dbReference>
<evidence type="ECO:0000259" key="6">
    <source>
        <dbReference type="PROSITE" id="PS50110"/>
    </source>
</evidence>
<dbReference type="InterPro" id="IPR018062">
    <property type="entry name" value="HTH_AraC-typ_CS"/>
</dbReference>
<evidence type="ECO:0000259" key="5">
    <source>
        <dbReference type="PROSITE" id="PS01124"/>
    </source>
</evidence>
<dbReference type="InterPro" id="IPR001789">
    <property type="entry name" value="Sig_transdc_resp-reg_receiver"/>
</dbReference>
<gene>
    <name evidence="7" type="ORF">B4O97_09895</name>
</gene>
<dbReference type="GO" id="GO:0003700">
    <property type="term" value="F:DNA-binding transcription factor activity"/>
    <property type="evidence" value="ECO:0007669"/>
    <property type="project" value="InterPro"/>
</dbReference>
<keyword evidence="3" id="KW-0804">Transcription</keyword>
<dbReference type="PROSITE" id="PS01124">
    <property type="entry name" value="HTH_ARAC_FAMILY_2"/>
    <property type="match status" value="1"/>
</dbReference>
<dbReference type="PANTHER" id="PTHR43280">
    <property type="entry name" value="ARAC-FAMILY TRANSCRIPTIONAL REGULATOR"/>
    <property type="match status" value="1"/>
</dbReference>
<evidence type="ECO:0000256" key="1">
    <source>
        <dbReference type="ARBA" id="ARBA00023015"/>
    </source>
</evidence>
<keyword evidence="2 7" id="KW-0238">DNA-binding</keyword>
<protein>
    <submittedName>
        <fullName evidence="7">DNA-binding response regulator</fullName>
    </submittedName>
</protein>
<name>A0A1Y1RXE0_9SPIO</name>
<keyword evidence="1" id="KW-0805">Transcription regulation</keyword>
<dbReference type="InterPro" id="IPR009057">
    <property type="entry name" value="Homeodomain-like_sf"/>
</dbReference>
<feature type="domain" description="Response regulatory" evidence="6">
    <location>
        <begin position="3"/>
        <end position="120"/>
    </location>
</feature>
<dbReference type="SMART" id="SM00448">
    <property type="entry name" value="REC"/>
    <property type="match status" value="1"/>
</dbReference>
<dbReference type="Gene3D" id="1.10.10.60">
    <property type="entry name" value="Homeodomain-like"/>
    <property type="match status" value="2"/>
</dbReference>
<dbReference type="InterPro" id="IPR020449">
    <property type="entry name" value="Tscrpt_reg_AraC-type_HTH"/>
</dbReference>
<dbReference type="PROSITE" id="PS00041">
    <property type="entry name" value="HTH_ARAC_FAMILY_1"/>
    <property type="match status" value="1"/>
</dbReference>
<feature type="modified residue" description="4-aspartylphosphate" evidence="4">
    <location>
        <position position="55"/>
    </location>
</feature>
<dbReference type="GO" id="GO:0043565">
    <property type="term" value="F:sequence-specific DNA binding"/>
    <property type="evidence" value="ECO:0007669"/>
    <property type="project" value="InterPro"/>
</dbReference>
<dbReference type="PRINTS" id="PR00032">
    <property type="entry name" value="HTHARAC"/>
</dbReference>
<sequence>MYKVMIVDDEEPVLESFSYMVETSSDSFSVCGKARTGFEAISMAYNCSPDIVFMDIGMPGIDGLDTIKELQRNHPATLFILSTAYERFDIAKRAIPLKVFDYLVKPISRSRFLETLMKAKQHLDEQTEIAAARLDKARISADSMSWEERNFLLLISWKSLTKREWEKYKLLFSLESDQARVFVFRIEGPEAEALSGIHREIHRKISHKYQILSTEYLGSTLIFLPGDEETRRLQDFLDLVFTQVLPSNAQVQKGLGGQHSYEEFFRSCEEALRALRENDERDTGRHEDWEELGELRSAIARAASFEDIQEPFTSYYEKVFSSSPFPVAKSRIIAFFTLLLDDFYRSLGKKAARYILFDPAAEITPINARKDLDAWIWRSLRTLMEAEHQHMEKNLPAVLTRALYYIQGNYDRPLQLTDVADFCGVSSSYMSRLFTEQLSISFIDYLTSVRLKVAEELLLENRLPIKEIACSVGYQDPNYFSRIFRKQKGFSPSTYLQEHSDEK</sequence>
<dbReference type="PANTHER" id="PTHR43280:SF2">
    <property type="entry name" value="HTH-TYPE TRANSCRIPTIONAL REGULATOR EXSA"/>
    <property type="match status" value="1"/>
</dbReference>
<organism evidence="7 8">
    <name type="scientific">Marispirochaeta aestuarii</name>
    <dbReference type="NCBI Taxonomy" id="1963862"/>
    <lineage>
        <taxon>Bacteria</taxon>
        <taxon>Pseudomonadati</taxon>
        <taxon>Spirochaetota</taxon>
        <taxon>Spirochaetia</taxon>
        <taxon>Spirochaetales</taxon>
        <taxon>Spirochaetaceae</taxon>
        <taxon>Marispirochaeta</taxon>
    </lineage>
</organism>
<evidence type="ECO:0000313" key="8">
    <source>
        <dbReference type="Proteomes" id="UP000192343"/>
    </source>
</evidence>
<dbReference type="RefSeq" id="WP_083050478.1">
    <property type="nucleotide sequence ID" value="NZ_MWQY01000010.1"/>
</dbReference>
<dbReference type="EMBL" id="MWQY01000010">
    <property type="protein sequence ID" value="ORC35040.1"/>
    <property type="molecule type" value="Genomic_DNA"/>
</dbReference>
<comment type="caution">
    <text evidence="7">The sequence shown here is derived from an EMBL/GenBank/DDBJ whole genome shotgun (WGS) entry which is preliminary data.</text>
</comment>
<dbReference type="InterPro" id="IPR011006">
    <property type="entry name" value="CheY-like_superfamily"/>
</dbReference>
<accession>A0A1Y1RXE0</accession>
<keyword evidence="8" id="KW-1185">Reference proteome</keyword>
<dbReference type="SUPFAM" id="SSF52172">
    <property type="entry name" value="CheY-like"/>
    <property type="match status" value="1"/>
</dbReference>
<evidence type="ECO:0000256" key="4">
    <source>
        <dbReference type="PROSITE-ProRule" id="PRU00169"/>
    </source>
</evidence>
<dbReference type="PROSITE" id="PS50110">
    <property type="entry name" value="RESPONSE_REGULATORY"/>
    <property type="match status" value="1"/>
</dbReference>
<dbReference type="STRING" id="1963862.B4O97_09895"/>
<dbReference type="Gene3D" id="3.40.50.2300">
    <property type="match status" value="1"/>
</dbReference>
<dbReference type="Proteomes" id="UP000192343">
    <property type="component" value="Unassembled WGS sequence"/>
</dbReference>